<dbReference type="InterPro" id="IPR023054">
    <property type="entry name" value="Sporulation_regulator_WhiA_C"/>
</dbReference>
<dbReference type="HAMAP" id="MF_01420">
    <property type="entry name" value="HTH_type_WhiA"/>
    <property type="match status" value="1"/>
</dbReference>
<dbReference type="Pfam" id="PF10298">
    <property type="entry name" value="WhiA_N"/>
    <property type="match status" value="1"/>
</dbReference>
<evidence type="ECO:0000313" key="8">
    <source>
        <dbReference type="EMBL" id="GGI04503.1"/>
    </source>
</evidence>
<comment type="function">
    <text evidence="4">Involved in cell division and chromosome segregation.</text>
</comment>
<evidence type="ECO:0000313" key="9">
    <source>
        <dbReference type="Proteomes" id="UP000650511"/>
    </source>
</evidence>
<dbReference type="GO" id="GO:0051301">
    <property type="term" value="P:cell division"/>
    <property type="evidence" value="ECO:0007669"/>
    <property type="project" value="UniProtKB-UniRule"/>
</dbReference>
<evidence type="ECO:0000259" key="7">
    <source>
        <dbReference type="Pfam" id="PF14527"/>
    </source>
</evidence>
<dbReference type="InterPro" id="IPR039518">
    <property type="entry name" value="WhiA_LAGLIDADG_dom"/>
</dbReference>
<comment type="similarity">
    <text evidence="4">Belongs to the WhiA family.</text>
</comment>
<feature type="domain" description="Sporulation transcription regulator WhiA N-terminal" evidence="6">
    <location>
        <begin position="23"/>
        <end position="110"/>
    </location>
</feature>
<name>A0A8J3ETS4_9ACTN</name>
<evidence type="ECO:0000256" key="3">
    <source>
        <dbReference type="ARBA" id="ARBA00023306"/>
    </source>
</evidence>
<sequence length="323" mass="34244">MSGSFTEDVRQELARLPLGSAAETRAELAALLRLAGSLTVTGGESGMRRRLEVSTGSGAVARRTFALLQRRYGLRAQLLVRAPGGVRRRSTYVVRVEPEADEVAGDLGLLDARGRLRDGVPDDLDDAAALAYLRGAVLASGSISDPGRDPHLEIATRSGATATALAALVDRCTGGSARAVEASADRERHRMVMKSGAAIEDLLASVGATVAFLRWGERRLRRQLRGDANRLANADAANLRRTIDAAGTQVRVVEELVDAVGWDGIEPELRVVALARLANPGASLQELGQLLDPPVGKSVVHRRLRRLEARHAEVAPGGPSTVG</sequence>
<dbReference type="OrthoDB" id="5197218at2"/>
<comment type="caution">
    <text evidence="8">The sequence shown here is derived from an EMBL/GenBank/DDBJ whole genome shotgun (WGS) entry which is preliminary data.</text>
</comment>
<reference evidence="8" key="2">
    <citation type="submission" date="2020-09" db="EMBL/GenBank/DDBJ databases">
        <authorList>
            <person name="Sun Q."/>
            <person name="Zhou Y."/>
        </authorList>
    </citation>
    <scope>NUCLEOTIDE SEQUENCE</scope>
    <source>
        <strain evidence="8">CGMCC 1.14988</strain>
    </source>
</reference>
<evidence type="ECO:0000259" key="6">
    <source>
        <dbReference type="Pfam" id="PF10298"/>
    </source>
</evidence>
<evidence type="ECO:0000256" key="4">
    <source>
        <dbReference type="HAMAP-Rule" id="MF_01420"/>
    </source>
</evidence>
<feature type="domain" description="Sporulation regulator WhiA C-terminal" evidence="5">
    <location>
        <begin position="228"/>
        <end position="308"/>
    </location>
</feature>
<dbReference type="EMBL" id="BMHA01000003">
    <property type="protein sequence ID" value="GGI04503.1"/>
    <property type="molecule type" value="Genomic_DNA"/>
</dbReference>
<dbReference type="InterPro" id="IPR018478">
    <property type="entry name" value="Sporu_reg_WhiA_N_dom"/>
</dbReference>
<dbReference type="Proteomes" id="UP000650511">
    <property type="component" value="Unassembled WGS sequence"/>
</dbReference>
<keyword evidence="3 4" id="KW-0131">Cell cycle</keyword>
<dbReference type="AlphaFoldDB" id="A0A8J3ETS4"/>
<dbReference type="PANTHER" id="PTHR37307">
    <property type="entry name" value="CELL DIVISION PROTEIN WHIA-RELATED"/>
    <property type="match status" value="1"/>
</dbReference>
<organism evidence="8 9">
    <name type="scientific">Egicoccus halophilus</name>
    <dbReference type="NCBI Taxonomy" id="1670830"/>
    <lineage>
        <taxon>Bacteria</taxon>
        <taxon>Bacillati</taxon>
        <taxon>Actinomycetota</taxon>
        <taxon>Nitriliruptoria</taxon>
        <taxon>Egicoccales</taxon>
        <taxon>Egicoccaceae</taxon>
        <taxon>Egicoccus</taxon>
    </lineage>
</organism>
<dbReference type="GO" id="GO:0003677">
    <property type="term" value="F:DNA binding"/>
    <property type="evidence" value="ECO:0007669"/>
    <property type="project" value="UniProtKB-UniRule"/>
</dbReference>
<keyword evidence="2 4" id="KW-0238">DNA-binding</keyword>
<dbReference type="PANTHER" id="PTHR37307:SF1">
    <property type="entry name" value="CELL DIVISION PROTEIN WHIA-RELATED"/>
    <property type="match status" value="1"/>
</dbReference>
<reference evidence="8" key="1">
    <citation type="journal article" date="2014" name="Int. J. Syst. Evol. Microbiol.">
        <title>Complete genome sequence of Corynebacterium casei LMG S-19264T (=DSM 44701T), isolated from a smear-ripened cheese.</title>
        <authorList>
            <consortium name="US DOE Joint Genome Institute (JGI-PGF)"/>
            <person name="Walter F."/>
            <person name="Albersmeier A."/>
            <person name="Kalinowski J."/>
            <person name="Ruckert C."/>
        </authorList>
    </citation>
    <scope>NUCLEOTIDE SEQUENCE</scope>
    <source>
        <strain evidence="8">CGMCC 1.14988</strain>
    </source>
</reference>
<dbReference type="NCBIfam" id="TIGR00647">
    <property type="entry name" value="DNA_bind_WhiA"/>
    <property type="match status" value="1"/>
</dbReference>
<dbReference type="Pfam" id="PF14527">
    <property type="entry name" value="LAGLIDADG_WhiA"/>
    <property type="match status" value="1"/>
</dbReference>
<keyword evidence="1 4" id="KW-0132">Cell division</keyword>
<accession>A0A8J3ETS4</accession>
<dbReference type="SUPFAM" id="SSF55608">
    <property type="entry name" value="Homing endonucleases"/>
    <property type="match status" value="1"/>
</dbReference>
<dbReference type="InterPro" id="IPR003802">
    <property type="entry name" value="Sporulation_regulator_WhiA"/>
</dbReference>
<keyword evidence="9" id="KW-1185">Reference proteome</keyword>
<evidence type="ECO:0000259" key="5">
    <source>
        <dbReference type="Pfam" id="PF02650"/>
    </source>
</evidence>
<feature type="domain" description="WhiA LAGLIDADG-like" evidence="7">
    <location>
        <begin position="131"/>
        <end position="225"/>
    </location>
</feature>
<evidence type="ECO:0000256" key="2">
    <source>
        <dbReference type="ARBA" id="ARBA00023125"/>
    </source>
</evidence>
<protein>
    <recommendedName>
        <fullName evidence="4">Probable cell division protein WhiA</fullName>
    </recommendedName>
</protein>
<dbReference type="Gene3D" id="3.10.28.10">
    <property type="entry name" value="Homing endonucleases"/>
    <property type="match status" value="1"/>
</dbReference>
<dbReference type="GO" id="GO:0043937">
    <property type="term" value="P:regulation of sporulation"/>
    <property type="evidence" value="ECO:0007669"/>
    <property type="project" value="InterPro"/>
</dbReference>
<dbReference type="RefSeq" id="WP_130649661.1">
    <property type="nucleotide sequence ID" value="NZ_BMHA01000003.1"/>
</dbReference>
<dbReference type="InterPro" id="IPR027434">
    <property type="entry name" value="Homing_endonucl"/>
</dbReference>
<evidence type="ECO:0000256" key="1">
    <source>
        <dbReference type="ARBA" id="ARBA00022618"/>
    </source>
</evidence>
<gene>
    <name evidence="4" type="primary">whiA</name>
    <name evidence="8" type="ORF">GCM10011354_09420</name>
</gene>
<proteinExistence type="inferred from homology"/>
<dbReference type="Pfam" id="PF02650">
    <property type="entry name" value="HTH_WhiA"/>
    <property type="match status" value="1"/>
</dbReference>